<dbReference type="STRING" id="1674920.ACR52_27240"/>
<reference evidence="1 2" key="1">
    <citation type="submission" date="2015-06" db="EMBL/GenBank/DDBJ databases">
        <title>Draft genome sequence of an Antarctic Pseudomonas sp. strain KG01 with full potential for biotechnological applications.</title>
        <authorList>
            <person name="Pavlov M.S."/>
            <person name="Lira F."/>
            <person name="Martinez J.L."/>
            <person name="Marshall S.H."/>
        </authorList>
    </citation>
    <scope>NUCLEOTIDE SEQUENCE [LARGE SCALE GENOMIC DNA]</scope>
    <source>
        <strain evidence="1 2">KG01</strain>
    </source>
</reference>
<gene>
    <name evidence="1" type="ORF">ACR52_27240</name>
</gene>
<dbReference type="InterPro" id="IPR016412">
    <property type="entry name" value="RNA_pol_inhibitor"/>
</dbReference>
<organism evidence="1 2">
    <name type="scientific">Pseudomonas fildesensis</name>
    <dbReference type="NCBI Taxonomy" id="1674920"/>
    <lineage>
        <taxon>Bacteria</taxon>
        <taxon>Pseudomonadati</taxon>
        <taxon>Pseudomonadota</taxon>
        <taxon>Gammaproteobacteria</taxon>
        <taxon>Pseudomonadales</taxon>
        <taxon>Pseudomonadaceae</taxon>
        <taxon>Pseudomonas</taxon>
    </lineage>
</organism>
<dbReference type="Gene3D" id="3.10.20.510">
    <property type="entry name" value="RNA polymerase inhibitor"/>
    <property type="match status" value="1"/>
</dbReference>
<keyword evidence="2" id="KW-1185">Reference proteome</keyword>
<dbReference type="PATRIC" id="fig|1674920.3.peg.4084"/>
<accession>A0A0J8FVV0</accession>
<dbReference type="InterPro" id="IPR038715">
    <property type="entry name" value="RNA_pol_inhibitor_sf"/>
</dbReference>
<protein>
    <submittedName>
        <fullName evidence="1">Uncharacterized protein</fullName>
    </submittedName>
</protein>
<evidence type="ECO:0000313" key="2">
    <source>
        <dbReference type="Proteomes" id="UP000037551"/>
    </source>
</evidence>
<sequence>MQRTRSNQIVELAQKAFKATVEIEDHVDEVTIYAVSMDAAWESAETRFSNGARVTRIRPLVAPNVDRFGVTL</sequence>
<name>A0A0J8FVV0_9PSED</name>
<evidence type="ECO:0000313" key="1">
    <source>
        <dbReference type="EMBL" id="KMT52433.1"/>
    </source>
</evidence>
<comment type="caution">
    <text evidence="1">The sequence shown here is derived from an EMBL/GenBank/DDBJ whole genome shotgun (WGS) entry which is preliminary data.</text>
</comment>
<proteinExistence type="predicted"/>
<dbReference type="Proteomes" id="UP000037551">
    <property type="component" value="Unassembled WGS sequence"/>
</dbReference>
<dbReference type="Pfam" id="PF16857">
    <property type="entry name" value="RNA_pol_inhib"/>
    <property type="match status" value="1"/>
</dbReference>
<dbReference type="AlphaFoldDB" id="A0A0J8FVV0"/>
<dbReference type="EMBL" id="LFMW01000031">
    <property type="protein sequence ID" value="KMT52433.1"/>
    <property type="molecule type" value="Genomic_DNA"/>
</dbReference>